<reference evidence="1" key="1">
    <citation type="submission" date="2020-05" db="EMBL/GenBank/DDBJ databases">
        <authorList>
            <person name="Chiriac C."/>
            <person name="Salcher M."/>
            <person name="Ghai R."/>
            <person name="Kavagutti S V."/>
        </authorList>
    </citation>
    <scope>NUCLEOTIDE SEQUENCE</scope>
</reference>
<accession>A0A6J7WZ17</accession>
<name>A0A6J7WZ17_9CAUD</name>
<proteinExistence type="predicted"/>
<gene>
    <name evidence="1" type="ORF">UFOVP383_12</name>
</gene>
<organism evidence="1">
    <name type="scientific">uncultured Caudovirales phage</name>
    <dbReference type="NCBI Taxonomy" id="2100421"/>
    <lineage>
        <taxon>Viruses</taxon>
        <taxon>Duplodnaviria</taxon>
        <taxon>Heunggongvirae</taxon>
        <taxon>Uroviricota</taxon>
        <taxon>Caudoviricetes</taxon>
        <taxon>Peduoviridae</taxon>
        <taxon>Maltschvirus</taxon>
        <taxon>Maltschvirus maltsch</taxon>
    </lineage>
</organism>
<evidence type="ECO:0000313" key="1">
    <source>
        <dbReference type="EMBL" id="CAB5223256.1"/>
    </source>
</evidence>
<dbReference type="EMBL" id="LR798321">
    <property type="protein sequence ID" value="CAB5223256.1"/>
    <property type="molecule type" value="Genomic_DNA"/>
</dbReference>
<sequence length="83" mass="9540">MNKLETLQPALEGRNEEIMGYQINIDNYIRAIAKINAEYANNPAMIEFRDRLADMLEAHKIEQLKAIIIRDVIADQIVELEAV</sequence>
<protein>
    <submittedName>
        <fullName evidence="1">Uncharacterized protein</fullName>
    </submittedName>
</protein>